<dbReference type="PANTHER" id="PTHR39428:SF1">
    <property type="entry name" value="F420H(2)-DEPENDENT QUINONE REDUCTASE RV1261C"/>
    <property type="match status" value="1"/>
</dbReference>
<name>A0ABU4GXB9_9MICO</name>
<dbReference type="InterPro" id="IPR004378">
    <property type="entry name" value="F420H2_quin_Rdtase"/>
</dbReference>
<protein>
    <submittedName>
        <fullName evidence="3">Nitroreductase family deazaflavin-dependent oxidoreductase</fullName>
    </submittedName>
</protein>
<dbReference type="NCBIfam" id="TIGR00026">
    <property type="entry name" value="hi_GC_TIGR00026"/>
    <property type="match status" value="2"/>
</dbReference>
<dbReference type="Gene3D" id="2.30.110.10">
    <property type="entry name" value="Electron Transport, Fmn-binding Protein, Chain A"/>
    <property type="match status" value="2"/>
</dbReference>
<dbReference type="InterPro" id="IPR012349">
    <property type="entry name" value="Split_barrel_FMN-bd"/>
</dbReference>
<evidence type="ECO:0000256" key="2">
    <source>
        <dbReference type="ARBA" id="ARBA00049106"/>
    </source>
</evidence>
<proteinExistence type="inferred from homology"/>
<dbReference type="Pfam" id="PF04075">
    <property type="entry name" value="F420H2_quin_red"/>
    <property type="match status" value="2"/>
</dbReference>
<evidence type="ECO:0000313" key="4">
    <source>
        <dbReference type="Proteomes" id="UP001283109"/>
    </source>
</evidence>
<comment type="catalytic activity">
    <reaction evidence="2">
        <text>oxidized coenzyme F420-(gamma-L-Glu)(n) + a quinol + H(+) = reduced coenzyme F420-(gamma-L-Glu)(n) + a quinone</text>
        <dbReference type="Rhea" id="RHEA:39663"/>
        <dbReference type="Rhea" id="RHEA-COMP:12939"/>
        <dbReference type="Rhea" id="RHEA-COMP:14378"/>
        <dbReference type="ChEBI" id="CHEBI:15378"/>
        <dbReference type="ChEBI" id="CHEBI:24646"/>
        <dbReference type="ChEBI" id="CHEBI:132124"/>
        <dbReference type="ChEBI" id="CHEBI:133980"/>
        <dbReference type="ChEBI" id="CHEBI:139511"/>
    </reaction>
</comment>
<comment type="similarity">
    <text evidence="1">Belongs to the F420H(2)-dependent quinone reductase family.</text>
</comment>
<organism evidence="3 4">
    <name type="scientific">Microbacterium arthrosphaerae</name>
    <dbReference type="NCBI Taxonomy" id="792652"/>
    <lineage>
        <taxon>Bacteria</taxon>
        <taxon>Bacillati</taxon>
        <taxon>Actinomycetota</taxon>
        <taxon>Actinomycetes</taxon>
        <taxon>Micrococcales</taxon>
        <taxon>Microbacteriaceae</taxon>
        <taxon>Microbacterium</taxon>
    </lineage>
</organism>
<reference evidence="3 4" key="1">
    <citation type="submission" date="2023-11" db="EMBL/GenBank/DDBJ databases">
        <title>Draft genome sequence of Microbacterium arthrosphaerae JCM 30492.</title>
        <authorList>
            <person name="Zhang G."/>
            <person name="Ding Y."/>
        </authorList>
    </citation>
    <scope>NUCLEOTIDE SEQUENCE [LARGE SCALE GENOMIC DNA]</scope>
    <source>
        <strain evidence="3 4">JCM 30492</strain>
    </source>
</reference>
<dbReference type="EMBL" id="JAWQEV010000001">
    <property type="protein sequence ID" value="MDW4571650.1"/>
    <property type="molecule type" value="Genomic_DNA"/>
</dbReference>
<evidence type="ECO:0000256" key="1">
    <source>
        <dbReference type="ARBA" id="ARBA00008710"/>
    </source>
</evidence>
<keyword evidence="4" id="KW-1185">Reference proteome</keyword>
<dbReference type="SUPFAM" id="SSF50475">
    <property type="entry name" value="FMN-binding split barrel"/>
    <property type="match status" value="2"/>
</dbReference>
<dbReference type="RefSeq" id="WP_318352181.1">
    <property type="nucleotide sequence ID" value="NZ_JAWQEV010000001.1"/>
</dbReference>
<gene>
    <name evidence="3" type="ORF">R8Z58_02540</name>
</gene>
<dbReference type="Proteomes" id="UP001283109">
    <property type="component" value="Unassembled WGS sequence"/>
</dbReference>
<accession>A0ABU4GXB9</accession>
<comment type="caution">
    <text evidence="3">The sequence shown here is derived from an EMBL/GenBank/DDBJ whole genome shotgun (WGS) entry which is preliminary data.</text>
</comment>
<evidence type="ECO:0000313" key="3">
    <source>
        <dbReference type="EMBL" id="MDW4571650.1"/>
    </source>
</evidence>
<sequence length="340" mass="37224">MSGVVDAVRALIAPLTRTRVFRRVIGPLLLPPVERLIARLSGGRVQLSALLVPSLVLHTLGVKSGAPRDVPLMYTPDGQGRAIVAGTNFAGSRHPAWTANLLAHPDAEITVRGRRMPVRATPVPDDERDAAWARIEAQWPGYRGYERSSGRAVRLFRLQPVGPAQPVGDRRRPGTTAAGVLREILAPISRTTPFRRFATTVLPAVERFAWRASGGRVQLTAAVVPSLVLHTTGAKSGEPRDAPLMYTPDGHGRAIVAGTNWAGARHPAWTANLLAHPDAEITVRGRRMAVRATLIPEDQRDATWAVMEAQWPDYREYERDSGRTARLFLLTPVRRPPRSV</sequence>
<dbReference type="PANTHER" id="PTHR39428">
    <property type="entry name" value="F420H(2)-DEPENDENT QUINONE REDUCTASE RV1261C"/>
    <property type="match status" value="1"/>
</dbReference>